<dbReference type="InterPro" id="IPR001715">
    <property type="entry name" value="CH_dom"/>
</dbReference>
<gene>
    <name evidence="5" type="ORF">ANN_26003</name>
</gene>
<dbReference type="PROSITE" id="PS00019">
    <property type="entry name" value="ACTININ_1"/>
    <property type="match status" value="1"/>
</dbReference>
<dbReference type="SUPFAM" id="SSF47576">
    <property type="entry name" value="Calponin-homology domain, CH-domain"/>
    <property type="match status" value="1"/>
</dbReference>
<evidence type="ECO:0000256" key="3">
    <source>
        <dbReference type="SAM" id="Phobius"/>
    </source>
</evidence>
<keyword evidence="3" id="KW-1133">Transmembrane helix</keyword>
<keyword evidence="3" id="KW-0812">Transmembrane</keyword>
<reference evidence="5 6" key="1">
    <citation type="journal article" date="2022" name="Allergy">
        <title>Genome assembly and annotation of Periplaneta americana reveal a comprehensive cockroach allergen profile.</title>
        <authorList>
            <person name="Wang L."/>
            <person name="Xiong Q."/>
            <person name="Saelim N."/>
            <person name="Wang L."/>
            <person name="Nong W."/>
            <person name="Wan A.T."/>
            <person name="Shi M."/>
            <person name="Liu X."/>
            <person name="Cao Q."/>
            <person name="Hui J.H.L."/>
            <person name="Sookrung N."/>
            <person name="Leung T.F."/>
            <person name="Tungtrongchitr A."/>
            <person name="Tsui S.K.W."/>
        </authorList>
    </citation>
    <scope>NUCLEOTIDE SEQUENCE [LARGE SCALE GENOMIC DNA]</scope>
    <source>
        <strain evidence="5">PWHHKU_190912</strain>
    </source>
</reference>
<feature type="domain" description="Calponin-homology (CH)" evidence="4">
    <location>
        <begin position="38"/>
        <end position="144"/>
    </location>
</feature>
<keyword evidence="6" id="KW-1185">Reference proteome</keyword>
<protein>
    <recommendedName>
        <fullName evidence="4">Calponin-homology (CH) domain-containing protein</fullName>
    </recommendedName>
</protein>
<dbReference type="PANTHER" id="PTHR38537">
    <property type="entry name" value="JITTERBUG, ISOFORM N"/>
    <property type="match status" value="1"/>
</dbReference>
<comment type="caution">
    <text evidence="5">The sequence shown here is derived from an EMBL/GenBank/DDBJ whole genome shotgun (WGS) entry which is preliminary data.</text>
</comment>
<dbReference type="PANTHER" id="PTHR38537:SF13">
    <property type="entry name" value="JITTERBUG, ISOFORM N"/>
    <property type="match status" value="1"/>
</dbReference>
<evidence type="ECO:0000259" key="4">
    <source>
        <dbReference type="PROSITE" id="PS50021"/>
    </source>
</evidence>
<dbReference type="InterPro" id="IPR044801">
    <property type="entry name" value="Filamin"/>
</dbReference>
<keyword evidence="2" id="KW-0009">Actin-binding</keyword>
<sequence length="412" mass="45955">MAAAEQLRISQVGLVARSPEGHAAKGMAIKGREDLWVEIQANTFRNWVNEHLRTVGLEVRDLATDFCDGTRLCALVEILQKRPLRPSWIQRPANQHQYLENVATALTAIAADGVKLVNIVVSQCHSPLHYVLVSCISSSMFGSSLLSVTRTEVCFEEADLSSSLEFTPSGSLAFPTLPSHPFTLLSARYIRFKFVEYDKVRYSVERWYGPDVSYVGTWTDTICEIAVGCMYTVFTRSLATGIPILEYSETSYSYDESTVDSSSNVKQTTNWKPHFRINPSPTLVTQASISNASIRFSSHHRNVHVSAPPYNATLHTKHFTSLQPDITPGENSPANTDSTFKVCSEMESWLQGGKGKVRRYLEKNKGIRMISMLPFICIIVIIITNTVVISSYHHIIMSSSNSVSIIVIMCFI</sequence>
<keyword evidence="1" id="KW-0677">Repeat</keyword>
<feature type="transmembrane region" description="Helical" evidence="3">
    <location>
        <begin position="366"/>
        <end position="388"/>
    </location>
</feature>
<proteinExistence type="predicted"/>
<dbReference type="Proteomes" id="UP001148838">
    <property type="component" value="Unassembled WGS sequence"/>
</dbReference>
<evidence type="ECO:0000256" key="2">
    <source>
        <dbReference type="ARBA" id="ARBA00023203"/>
    </source>
</evidence>
<dbReference type="SMART" id="SM00033">
    <property type="entry name" value="CH"/>
    <property type="match status" value="1"/>
</dbReference>
<evidence type="ECO:0000313" key="5">
    <source>
        <dbReference type="EMBL" id="KAJ4429007.1"/>
    </source>
</evidence>
<name>A0ABQ8S535_PERAM</name>
<evidence type="ECO:0000256" key="1">
    <source>
        <dbReference type="ARBA" id="ARBA00022737"/>
    </source>
</evidence>
<accession>A0ABQ8S535</accession>
<evidence type="ECO:0000313" key="6">
    <source>
        <dbReference type="Proteomes" id="UP001148838"/>
    </source>
</evidence>
<keyword evidence="3" id="KW-0472">Membrane</keyword>
<dbReference type="InterPro" id="IPR001589">
    <property type="entry name" value="Actinin_actin-bd_CS"/>
</dbReference>
<dbReference type="InterPro" id="IPR036872">
    <property type="entry name" value="CH_dom_sf"/>
</dbReference>
<dbReference type="Pfam" id="PF00307">
    <property type="entry name" value="CH"/>
    <property type="match status" value="1"/>
</dbReference>
<organism evidence="5 6">
    <name type="scientific">Periplaneta americana</name>
    <name type="common">American cockroach</name>
    <name type="synonym">Blatta americana</name>
    <dbReference type="NCBI Taxonomy" id="6978"/>
    <lineage>
        <taxon>Eukaryota</taxon>
        <taxon>Metazoa</taxon>
        <taxon>Ecdysozoa</taxon>
        <taxon>Arthropoda</taxon>
        <taxon>Hexapoda</taxon>
        <taxon>Insecta</taxon>
        <taxon>Pterygota</taxon>
        <taxon>Neoptera</taxon>
        <taxon>Polyneoptera</taxon>
        <taxon>Dictyoptera</taxon>
        <taxon>Blattodea</taxon>
        <taxon>Blattoidea</taxon>
        <taxon>Blattidae</taxon>
        <taxon>Blattinae</taxon>
        <taxon>Periplaneta</taxon>
    </lineage>
</organism>
<dbReference type="Gene3D" id="1.10.418.10">
    <property type="entry name" value="Calponin-like domain"/>
    <property type="match status" value="1"/>
</dbReference>
<dbReference type="PROSITE" id="PS50021">
    <property type="entry name" value="CH"/>
    <property type="match status" value="1"/>
</dbReference>
<dbReference type="EMBL" id="JAJSOF020000036">
    <property type="protein sequence ID" value="KAJ4429007.1"/>
    <property type="molecule type" value="Genomic_DNA"/>
</dbReference>